<evidence type="ECO:0000313" key="2">
    <source>
        <dbReference type="EMBL" id="RKE03404.1"/>
    </source>
</evidence>
<reference evidence="2 3" key="1">
    <citation type="submission" date="2018-09" db="EMBL/GenBank/DDBJ databases">
        <title>Genomic Encyclopedia of Archaeal and Bacterial Type Strains, Phase II (KMG-II): from individual species to whole genera.</title>
        <authorList>
            <person name="Goeker M."/>
        </authorList>
    </citation>
    <scope>NUCLEOTIDE SEQUENCE [LARGE SCALE GENOMIC DNA]</scope>
    <source>
        <strain evidence="2 3">DSM 21950</strain>
    </source>
</reference>
<comment type="caution">
    <text evidence="2">The sequence shown here is derived from an EMBL/GenBank/DDBJ whole genome shotgun (WGS) entry which is preliminary data.</text>
</comment>
<dbReference type="RefSeq" id="WP_147375855.1">
    <property type="nucleotide sequence ID" value="NZ_RAPQ01000008.1"/>
</dbReference>
<dbReference type="EMBL" id="RAPQ01000008">
    <property type="protein sequence ID" value="RKE03404.1"/>
    <property type="molecule type" value="Genomic_DNA"/>
</dbReference>
<evidence type="ECO:0000313" key="3">
    <source>
        <dbReference type="Proteomes" id="UP000284531"/>
    </source>
</evidence>
<proteinExistence type="predicted"/>
<evidence type="ECO:0008006" key="4">
    <source>
        <dbReference type="Google" id="ProtNLM"/>
    </source>
</evidence>
<evidence type="ECO:0000256" key="1">
    <source>
        <dbReference type="SAM" id="SignalP"/>
    </source>
</evidence>
<name>A0A419X6L0_9BACT</name>
<keyword evidence="3" id="KW-1185">Reference proteome</keyword>
<organism evidence="2 3">
    <name type="scientific">Marinifilum flexuosum</name>
    <dbReference type="NCBI Taxonomy" id="1117708"/>
    <lineage>
        <taxon>Bacteria</taxon>
        <taxon>Pseudomonadati</taxon>
        <taxon>Bacteroidota</taxon>
        <taxon>Bacteroidia</taxon>
        <taxon>Marinilabiliales</taxon>
        <taxon>Marinifilaceae</taxon>
    </lineage>
</organism>
<keyword evidence="1" id="KW-0732">Signal</keyword>
<gene>
    <name evidence="2" type="ORF">BXY64_0408</name>
</gene>
<dbReference type="AlphaFoldDB" id="A0A419X6L0"/>
<accession>A0A419X6L0</accession>
<protein>
    <recommendedName>
        <fullName evidence="4">Curli production assembly/transport component CsgG</fullName>
    </recommendedName>
</protein>
<feature type="chain" id="PRO_5019176084" description="Curli production assembly/transport component CsgG" evidence="1">
    <location>
        <begin position="20"/>
        <end position="287"/>
    </location>
</feature>
<dbReference type="Proteomes" id="UP000284531">
    <property type="component" value="Unassembled WGS sequence"/>
</dbReference>
<sequence length="287" mass="31500">MKKLSVLLTLMMMVSILFAQEKKEVVLVGDIKCSFKNSEQYAKNVHDVIVQAFVEKGLHEVIDINTLSAVGQEIYRQSGEAAMNEANWKRLQEAGVKGADWVVTGTLSNYDAVPVKNDKGQVTGYGGKLNFVFKVTNLKDGTQKGMADIACSTFLSEKTKDAAIMKAVKNAKDKVIKKIKGIFPITAEIVEITAEKKGAARTLTIEAGAALGVQKGDQFKVCEEKVFRGKKRLIEIGRIKVLEVQGDDFAECKVVKGGDKILADFNGELKIFAEMIPRTGPWPPIKM</sequence>
<feature type="signal peptide" evidence="1">
    <location>
        <begin position="1"/>
        <end position="19"/>
    </location>
</feature>
<dbReference type="OrthoDB" id="1091136at2"/>